<dbReference type="Pfam" id="PF01636">
    <property type="entry name" value="APH"/>
    <property type="match status" value="1"/>
</dbReference>
<evidence type="ECO:0000256" key="3">
    <source>
        <dbReference type="ARBA" id="ARBA00022490"/>
    </source>
</evidence>
<comment type="similarity">
    <text evidence="2">Belongs to the aminoglycoside phosphotransferase family.</text>
</comment>
<dbReference type="Gene3D" id="3.90.1200.10">
    <property type="match status" value="1"/>
</dbReference>
<evidence type="ECO:0000256" key="5">
    <source>
        <dbReference type="ARBA" id="ARBA00022777"/>
    </source>
</evidence>
<dbReference type="InParanoid" id="A0A2V0PCB8"/>
<dbReference type="AlphaFoldDB" id="A0A2V0PCB8"/>
<sequence>MHRITAEDARALLPLFQPFAHGGGGSGGTGARSGAAAPPFAAAARIDRLAGYDDANFRIRFAGGNAGTEAFAWVLKIHNPADSAAHGQPGGAMDAQNGLMLFVAPRAAAAGLRCNRPIAVAGGGGCVATVQLHGRAHSVRMLEFLPGRVLGAEPQSPQLQREIGATAARLSGALHGFDHPALHGLEHDWSLECVAATLRRKLPQVPASVFQQWQRDLVEAAVARFEAALARAGGPDLLPRQVCHTDLNEQNLLCDETRSKVVGVLDWGDAGYCWRVVEVAVAAAYAMIVAAGPAAPDDHGTAGGGGGGVTGGGTGSEGGGAPAGNGSNGSSIAGGEDHDGAGPVLAAGRRVVEGYLAAGGPLTDGERDLLPALAAARVAQSLTNGAVAAGAAPENSAYLLTTQRTGWGALRALLGLDEGALSAALLPAPRRGAAVAPAALAV</sequence>
<gene>
    <name evidence="12" type="ORF">Rsub_09165</name>
</gene>
<comment type="catalytic activity">
    <reaction evidence="6">
        <text>(5R)-5-hydroxy-L-lysine + GTP = (5R)-5-phosphooxy-L-lysine + GDP + H(+)</text>
        <dbReference type="Rhea" id="RHEA:19049"/>
        <dbReference type="ChEBI" id="CHEBI:15378"/>
        <dbReference type="ChEBI" id="CHEBI:37565"/>
        <dbReference type="ChEBI" id="CHEBI:57882"/>
        <dbReference type="ChEBI" id="CHEBI:58189"/>
        <dbReference type="ChEBI" id="CHEBI:58357"/>
        <dbReference type="EC" id="2.7.1.81"/>
    </reaction>
</comment>
<keyword evidence="3" id="KW-0963">Cytoplasm</keyword>
<name>A0A2V0PCB8_9CHLO</name>
<keyword evidence="4" id="KW-0808">Transferase</keyword>
<dbReference type="SUPFAM" id="SSF56112">
    <property type="entry name" value="Protein kinase-like (PK-like)"/>
    <property type="match status" value="1"/>
</dbReference>
<feature type="region of interest" description="Disordered" evidence="10">
    <location>
        <begin position="301"/>
        <end position="339"/>
    </location>
</feature>
<protein>
    <recommendedName>
        <fullName evidence="9">Hydroxylysine kinase</fullName>
        <ecNumber evidence="8">2.7.1.81</ecNumber>
    </recommendedName>
</protein>
<evidence type="ECO:0000313" key="13">
    <source>
        <dbReference type="Proteomes" id="UP000247498"/>
    </source>
</evidence>
<dbReference type="InterPro" id="IPR002575">
    <property type="entry name" value="Aminoglycoside_PTrfase"/>
</dbReference>
<dbReference type="PANTHER" id="PTHR21064:SF1">
    <property type="entry name" value="HYDROXYLYSINE KINASE"/>
    <property type="match status" value="1"/>
</dbReference>
<dbReference type="STRING" id="307507.A0A2V0PCB8"/>
<organism evidence="12 13">
    <name type="scientific">Raphidocelis subcapitata</name>
    <dbReference type="NCBI Taxonomy" id="307507"/>
    <lineage>
        <taxon>Eukaryota</taxon>
        <taxon>Viridiplantae</taxon>
        <taxon>Chlorophyta</taxon>
        <taxon>core chlorophytes</taxon>
        <taxon>Chlorophyceae</taxon>
        <taxon>CS clade</taxon>
        <taxon>Sphaeropleales</taxon>
        <taxon>Selenastraceae</taxon>
        <taxon>Raphidocelis</taxon>
    </lineage>
</organism>
<accession>A0A2V0PCB8</accession>
<feature type="compositionally biased region" description="Gly residues" evidence="10">
    <location>
        <begin position="301"/>
        <end position="327"/>
    </location>
</feature>
<comment type="caution">
    <text evidence="12">The sequence shown here is derived from an EMBL/GenBank/DDBJ whole genome shotgun (WGS) entry which is preliminary data.</text>
</comment>
<evidence type="ECO:0000256" key="8">
    <source>
        <dbReference type="ARBA" id="ARBA00038873"/>
    </source>
</evidence>
<proteinExistence type="inferred from homology"/>
<dbReference type="Proteomes" id="UP000247498">
    <property type="component" value="Unassembled WGS sequence"/>
</dbReference>
<evidence type="ECO:0000256" key="2">
    <source>
        <dbReference type="ARBA" id="ARBA00006219"/>
    </source>
</evidence>
<feature type="domain" description="Aminoglycoside phosphotransferase" evidence="11">
    <location>
        <begin position="51"/>
        <end position="298"/>
    </location>
</feature>
<evidence type="ECO:0000256" key="6">
    <source>
        <dbReference type="ARBA" id="ARBA00036820"/>
    </source>
</evidence>
<reference evidence="12 13" key="1">
    <citation type="journal article" date="2018" name="Sci. Rep.">
        <title>Raphidocelis subcapitata (=Pseudokirchneriella subcapitata) provides an insight into genome evolution and environmental adaptations in the Sphaeropleales.</title>
        <authorList>
            <person name="Suzuki S."/>
            <person name="Yamaguchi H."/>
            <person name="Nakajima N."/>
            <person name="Kawachi M."/>
        </authorList>
    </citation>
    <scope>NUCLEOTIDE SEQUENCE [LARGE SCALE GENOMIC DNA]</scope>
    <source>
        <strain evidence="12 13">NIES-35</strain>
    </source>
</reference>
<comment type="function">
    <text evidence="7">Catalyzes the GTP-dependent phosphorylation of 5-hydroxy-L-lysine.</text>
</comment>
<evidence type="ECO:0000259" key="11">
    <source>
        <dbReference type="Pfam" id="PF01636"/>
    </source>
</evidence>
<dbReference type="EMBL" id="BDRX01000082">
    <property type="protein sequence ID" value="GBF96582.1"/>
    <property type="molecule type" value="Genomic_DNA"/>
</dbReference>
<comment type="subcellular location">
    <subcellularLocation>
        <location evidence="1">Cytoplasm</location>
    </subcellularLocation>
</comment>
<dbReference type="OrthoDB" id="9973935at2759"/>
<dbReference type="EC" id="2.7.1.81" evidence="8"/>
<keyword evidence="13" id="KW-1185">Reference proteome</keyword>
<dbReference type="InterPro" id="IPR011009">
    <property type="entry name" value="Kinase-like_dom_sf"/>
</dbReference>
<dbReference type="PANTHER" id="PTHR21064">
    <property type="entry name" value="AMINOGLYCOSIDE PHOSPHOTRANSFERASE DOMAIN-CONTAINING PROTEIN-RELATED"/>
    <property type="match status" value="1"/>
</dbReference>
<keyword evidence="5" id="KW-0418">Kinase</keyword>
<dbReference type="GO" id="GO:0047992">
    <property type="term" value="F:hydroxylysine kinase activity"/>
    <property type="evidence" value="ECO:0007669"/>
    <property type="project" value="UniProtKB-EC"/>
</dbReference>
<dbReference type="GO" id="GO:0005737">
    <property type="term" value="C:cytoplasm"/>
    <property type="evidence" value="ECO:0007669"/>
    <property type="project" value="UniProtKB-SubCell"/>
</dbReference>
<dbReference type="InterPro" id="IPR050249">
    <property type="entry name" value="Pseudomonas-type_ThrB"/>
</dbReference>
<evidence type="ECO:0000256" key="9">
    <source>
        <dbReference type="ARBA" id="ARBA00040505"/>
    </source>
</evidence>
<evidence type="ECO:0000256" key="4">
    <source>
        <dbReference type="ARBA" id="ARBA00022679"/>
    </source>
</evidence>
<evidence type="ECO:0000256" key="1">
    <source>
        <dbReference type="ARBA" id="ARBA00004496"/>
    </source>
</evidence>
<evidence type="ECO:0000256" key="7">
    <source>
        <dbReference type="ARBA" id="ARBA00037368"/>
    </source>
</evidence>
<evidence type="ECO:0000256" key="10">
    <source>
        <dbReference type="SAM" id="MobiDB-lite"/>
    </source>
</evidence>
<evidence type="ECO:0000313" key="12">
    <source>
        <dbReference type="EMBL" id="GBF96582.1"/>
    </source>
</evidence>